<reference evidence="12 13" key="1">
    <citation type="journal article" date="2016" name="Nat. Commun.">
        <title>Thousands of microbial genomes shed light on interconnected biogeochemical processes in an aquifer system.</title>
        <authorList>
            <person name="Anantharaman K."/>
            <person name="Brown C.T."/>
            <person name="Hug L.A."/>
            <person name="Sharon I."/>
            <person name="Castelle C.J."/>
            <person name="Probst A.J."/>
            <person name="Thomas B.C."/>
            <person name="Singh A."/>
            <person name="Wilkins M.J."/>
            <person name="Karaoz U."/>
            <person name="Brodie E.L."/>
            <person name="Williams K.H."/>
            <person name="Hubbard S.S."/>
            <person name="Banfield J.F."/>
        </authorList>
    </citation>
    <scope>NUCLEOTIDE SEQUENCE [LARGE SCALE GENOMIC DNA]</scope>
</reference>
<dbReference type="InterPro" id="IPR006847">
    <property type="entry name" value="IF2_N"/>
</dbReference>
<dbReference type="Pfam" id="PF04760">
    <property type="entry name" value="IF2_N"/>
    <property type="match status" value="1"/>
</dbReference>
<dbReference type="Pfam" id="PF11987">
    <property type="entry name" value="IF-2"/>
    <property type="match status" value="1"/>
</dbReference>
<feature type="binding site" evidence="9">
    <location>
        <begin position="221"/>
        <end position="225"/>
    </location>
    <ligand>
        <name>GTP</name>
        <dbReference type="ChEBI" id="CHEBI:37565"/>
    </ligand>
</feature>
<keyword evidence="4 9" id="KW-0963">Cytoplasm</keyword>
<dbReference type="FunFam" id="3.40.50.10050:FF:000001">
    <property type="entry name" value="Translation initiation factor IF-2"/>
    <property type="match status" value="1"/>
</dbReference>
<dbReference type="InterPro" id="IPR009000">
    <property type="entry name" value="Transl_B-barrel_sf"/>
</dbReference>
<dbReference type="Proteomes" id="UP000176420">
    <property type="component" value="Unassembled WGS sequence"/>
</dbReference>
<evidence type="ECO:0000256" key="10">
    <source>
        <dbReference type="RuleBase" id="RU000644"/>
    </source>
</evidence>
<dbReference type="Pfam" id="PF22042">
    <property type="entry name" value="EF-G_D2"/>
    <property type="match status" value="1"/>
</dbReference>
<dbReference type="FunFam" id="3.40.50.300:FF:000019">
    <property type="entry name" value="Translation initiation factor IF-2"/>
    <property type="match status" value="1"/>
</dbReference>
<dbReference type="CDD" id="cd03702">
    <property type="entry name" value="IF2_mtIF2_II"/>
    <property type="match status" value="1"/>
</dbReference>
<dbReference type="PROSITE" id="PS51722">
    <property type="entry name" value="G_TR_2"/>
    <property type="match status" value="1"/>
</dbReference>
<comment type="similarity">
    <text evidence="2 9 10">Belongs to the TRAFAC class translation factor GTPase superfamily. Classic translation factor GTPase family. IF-2 subfamily.</text>
</comment>
<dbReference type="Gene3D" id="3.40.50.10050">
    <property type="entry name" value="Translation initiation factor IF- 2, domain 3"/>
    <property type="match status" value="1"/>
</dbReference>
<dbReference type="GO" id="GO:0003743">
    <property type="term" value="F:translation initiation factor activity"/>
    <property type="evidence" value="ECO:0007669"/>
    <property type="project" value="UniProtKB-UniRule"/>
</dbReference>
<proteinExistence type="inferred from homology"/>
<dbReference type="InterPro" id="IPR023115">
    <property type="entry name" value="TIF_IF2_dom3"/>
</dbReference>
<dbReference type="InterPro" id="IPR000795">
    <property type="entry name" value="T_Tr_GTP-bd_dom"/>
</dbReference>
<dbReference type="InterPro" id="IPR000178">
    <property type="entry name" value="TF_IF2_bacterial-like"/>
</dbReference>
<evidence type="ECO:0000313" key="13">
    <source>
        <dbReference type="Proteomes" id="UP000176420"/>
    </source>
</evidence>
<evidence type="ECO:0000256" key="5">
    <source>
        <dbReference type="ARBA" id="ARBA00022540"/>
    </source>
</evidence>
<dbReference type="Pfam" id="PF00009">
    <property type="entry name" value="GTP_EFTU"/>
    <property type="match status" value="1"/>
</dbReference>
<feature type="domain" description="Tr-type G" evidence="11">
    <location>
        <begin position="166"/>
        <end position="341"/>
    </location>
</feature>
<dbReference type="InterPro" id="IPR005225">
    <property type="entry name" value="Small_GTP-bd"/>
</dbReference>
<gene>
    <name evidence="9" type="primary">infB</name>
    <name evidence="12" type="ORF">A2319_02440</name>
</gene>
<dbReference type="GO" id="GO:0005525">
    <property type="term" value="F:GTP binding"/>
    <property type="evidence" value="ECO:0007669"/>
    <property type="project" value="UniProtKB-KW"/>
</dbReference>
<evidence type="ECO:0000256" key="1">
    <source>
        <dbReference type="ARBA" id="ARBA00004496"/>
    </source>
</evidence>
<keyword evidence="8 9" id="KW-0342">GTP-binding</keyword>
<dbReference type="InterPro" id="IPR015760">
    <property type="entry name" value="TIF_IF2"/>
</dbReference>
<dbReference type="GO" id="GO:0005737">
    <property type="term" value="C:cytoplasm"/>
    <property type="evidence" value="ECO:0007669"/>
    <property type="project" value="UniProtKB-SubCell"/>
</dbReference>
<dbReference type="FunFam" id="2.40.30.10:FF:000008">
    <property type="entry name" value="Translation initiation factor IF-2"/>
    <property type="match status" value="1"/>
</dbReference>
<sequence>MNITELYRELKMTKEEFLELVHELGFDIGQRAIKLDDAQAIKIIAAIKEKRKKDHKKSIFTEESQVVPEAKITTGKELQLPEKITVKNFAEKLGKRVSDVIAVLMKNGMMVTINESLEYETAAIIAEDFGYVPKLSLEEVGAEKLKKHSTLVADTIEKEEIKNLESCPPVIVIMGHVDHGKTTLLDTIRKTNVVGGEAGGITQHIGAYQVQKGDKILTFIDTPGHEAFTTMRSRGARVANLAILVVAADDGLKPQTIESINILQEAKLPFIVAINKIDKPGADVERVKKELSELNLIPEDYGGNVICVPLSAKNNKNVDGLLDTLLLVAEMEKEKIQANPKGQTVGSVIESHVDKHTGPIATILIQNGTLKIGDIMQIGNIPGRVRSMKDWNGQNVKVATPAMPVQVLGLKNAPVVGDIMQVVKDKKILKQGVKSYNSFSFLTQIKKEEDKNKTSLCLILRADKLGSLEAIVQALLGIKHKEVDIDIMQKGLGSITENDISLAKSTKALVLGFNVGATIGAEKFAFDENIELKKFKIIYELLDFAKAQLQKLLKKNITYKKIGSLKILAVFKTETKHVVVGGKVEEGVLKKGAPLKILRQNKMVGEGVLSQLQKDKKNISEVAKGSECGLRIDDLNDAQAGDVVEAYEAEETEQTLT</sequence>
<protein>
    <recommendedName>
        <fullName evidence="3 9">Translation initiation factor IF-2</fullName>
    </recommendedName>
</protein>
<evidence type="ECO:0000256" key="7">
    <source>
        <dbReference type="ARBA" id="ARBA00022917"/>
    </source>
</evidence>
<dbReference type="NCBIfam" id="TIGR00231">
    <property type="entry name" value="small_GTP"/>
    <property type="match status" value="1"/>
</dbReference>
<dbReference type="InterPro" id="IPR036925">
    <property type="entry name" value="TIF_IF2_dom3_sf"/>
</dbReference>
<dbReference type="SUPFAM" id="SSF52156">
    <property type="entry name" value="Initiation factor IF2/eIF5b, domain 3"/>
    <property type="match status" value="1"/>
</dbReference>
<dbReference type="PANTHER" id="PTHR43381:SF4">
    <property type="entry name" value="EUKARYOTIC TRANSLATION INITIATION FACTOR 5B"/>
    <property type="match status" value="1"/>
</dbReference>
<keyword evidence="7 9" id="KW-0648">Protein biosynthesis</keyword>
<dbReference type="InterPro" id="IPR044145">
    <property type="entry name" value="IF2_II"/>
</dbReference>
<comment type="caution">
    <text evidence="12">The sequence shown here is derived from an EMBL/GenBank/DDBJ whole genome shotgun (WGS) entry which is preliminary data.</text>
</comment>
<name>A0A1G2BFQ9_9BACT</name>
<evidence type="ECO:0000256" key="3">
    <source>
        <dbReference type="ARBA" id="ARBA00020675"/>
    </source>
</evidence>
<evidence type="ECO:0000259" key="11">
    <source>
        <dbReference type="PROSITE" id="PS51722"/>
    </source>
</evidence>
<dbReference type="NCBIfam" id="TIGR00487">
    <property type="entry name" value="IF-2"/>
    <property type="match status" value="1"/>
</dbReference>
<dbReference type="PANTHER" id="PTHR43381">
    <property type="entry name" value="TRANSLATION INITIATION FACTOR IF-2-RELATED"/>
    <property type="match status" value="1"/>
</dbReference>
<evidence type="ECO:0000256" key="6">
    <source>
        <dbReference type="ARBA" id="ARBA00022741"/>
    </source>
</evidence>
<accession>A0A1G2BFQ9</accession>
<dbReference type="HAMAP" id="MF_00100_B">
    <property type="entry name" value="IF_2_B"/>
    <property type="match status" value="1"/>
</dbReference>
<dbReference type="Gene3D" id="3.40.50.300">
    <property type="entry name" value="P-loop containing nucleotide triphosphate hydrolases"/>
    <property type="match status" value="1"/>
</dbReference>
<feature type="region of interest" description="G-domain" evidence="9">
    <location>
        <begin position="169"/>
        <end position="317"/>
    </location>
</feature>
<dbReference type="CDD" id="cd01887">
    <property type="entry name" value="IF2_eIF5B"/>
    <property type="match status" value="1"/>
</dbReference>
<dbReference type="GO" id="GO:0003924">
    <property type="term" value="F:GTPase activity"/>
    <property type="evidence" value="ECO:0007669"/>
    <property type="project" value="UniProtKB-UniRule"/>
</dbReference>
<dbReference type="AlphaFoldDB" id="A0A1G2BFQ9"/>
<evidence type="ECO:0000256" key="4">
    <source>
        <dbReference type="ARBA" id="ARBA00022490"/>
    </source>
</evidence>
<dbReference type="EMBL" id="MHKI01000005">
    <property type="protein sequence ID" value="OGY88058.1"/>
    <property type="molecule type" value="Genomic_DNA"/>
</dbReference>
<evidence type="ECO:0000256" key="2">
    <source>
        <dbReference type="ARBA" id="ARBA00007733"/>
    </source>
</evidence>
<feature type="binding site" evidence="9">
    <location>
        <begin position="175"/>
        <end position="182"/>
    </location>
    <ligand>
        <name>GTP</name>
        <dbReference type="ChEBI" id="CHEBI:37565"/>
    </ligand>
</feature>
<comment type="subcellular location">
    <subcellularLocation>
        <location evidence="1 9">Cytoplasm</location>
    </subcellularLocation>
</comment>
<dbReference type="Pfam" id="PF03144">
    <property type="entry name" value="GTP_EFTU_D2"/>
    <property type="match status" value="1"/>
</dbReference>
<dbReference type="CDD" id="cd03692">
    <property type="entry name" value="mtIF2_IVc"/>
    <property type="match status" value="1"/>
</dbReference>
<keyword evidence="5 9" id="KW-0396">Initiation factor</keyword>
<dbReference type="InterPro" id="IPR053905">
    <property type="entry name" value="EF-G-like_DII"/>
</dbReference>
<comment type="function">
    <text evidence="9 10">One of the essential components for the initiation of protein synthesis. Protects formylmethionyl-tRNA from spontaneous hydrolysis and promotes its binding to the 30S ribosomal subunits. Also involved in the hydrolysis of GTP during the formation of the 70S ribosomal complex.</text>
</comment>
<dbReference type="SUPFAM" id="SSF50447">
    <property type="entry name" value="Translation proteins"/>
    <property type="match status" value="2"/>
</dbReference>
<feature type="binding site" evidence="9">
    <location>
        <begin position="275"/>
        <end position="278"/>
    </location>
    <ligand>
        <name>GTP</name>
        <dbReference type="ChEBI" id="CHEBI:37565"/>
    </ligand>
</feature>
<evidence type="ECO:0000256" key="8">
    <source>
        <dbReference type="ARBA" id="ARBA00023134"/>
    </source>
</evidence>
<keyword evidence="6 9" id="KW-0547">Nucleotide-binding</keyword>
<dbReference type="SUPFAM" id="SSF52540">
    <property type="entry name" value="P-loop containing nucleoside triphosphate hydrolases"/>
    <property type="match status" value="1"/>
</dbReference>
<dbReference type="Gene3D" id="2.40.30.10">
    <property type="entry name" value="Translation factors"/>
    <property type="match status" value="2"/>
</dbReference>
<evidence type="ECO:0000313" key="12">
    <source>
        <dbReference type="EMBL" id="OGY88058.1"/>
    </source>
</evidence>
<organism evidence="12 13">
    <name type="scientific">Candidatus Kerfeldbacteria bacterium RIFOXYB2_FULL_38_14</name>
    <dbReference type="NCBI Taxonomy" id="1798547"/>
    <lineage>
        <taxon>Bacteria</taxon>
        <taxon>Candidatus Kerfeldiibacteriota</taxon>
    </lineage>
</organism>
<dbReference type="InterPro" id="IPR027417">
    <property type="entry name" value="P-loop_NTPase"/>
</dbReference>
<dbReference type="InterPro" id="IPR004161">
    <property type="entry name" value="EFTu-like_2"/>
</dbReference>
<evidence type="ECO:0000256" key="9">
    <source>
        <dbReference type="HAMAP-Rule" id="MF_00100"/>
    </source>
</evidence>